<dbReference type="VEuPathDB" id="GiardiaDB:GL50803_00112875"/>
<evidence type="ECO:0000313" key="3">
    <source>
        <dbReference type="EMBL" id="ESU42681.1"/>
    </source>
</evidence>
<evidence type="ECO:0000256" key="1">
    <source>
        <dbReference type="SAM" id="MobiDB-lite"/>
    </source>
</evidence>
<feature type="region of interest" description="Disordered" evidence="1">
    <location>
        <begin position="2031"/>
        <end position="2057"/>
    </location>
</feature>
<feature type="signal peptide" evidence="2">
    <location>
        <begin position="1"/>
        <end position="18"/>
    </location>
</feature>
<name>V6TVE6_GIAIN</name>
<sequence>MLLLFLTILLHAVQINISGYWAWSQTLDNFLYDSWEVFPYVDKIASLTSQDFVYDPPISLFPIYHQVGYLFLPKTTPFSKAIKVFKALDALATSSNSASKTFRDSKNYVLLDVLRDFLIKLDPSKSEYQLGDLQNVNLVSDVFTAISYMSHDAIYNAHKISRITCDSVLANAYSLVPESIDDPTALPELCKLLNFDARKCTFLMLKSVEDAGVGYDSILLTKLYVDHIKPLFSSLKINPLVSGSVYKSEFMEIYNDLVTDQGVPYDLEDVLIELACTYMLQANHISTSISSCKAFISSVVVMDSASYSISRRLRDLIAIALSYKQLCGRRRETYFHDINSIHTLKLESGLLVPLDISRSPARSAKQPTISSILTSNSTALTSRYVKRDIVFLIHPSKLRVQSINGLKNYINNIIRHQTTIITSMCTNMDRIWIYIYNSETQKYEILPFTKLQGDARLKAQYPGAPFFGGYSTNDTEYPYRGSLNSYYQIYRYYSNQDLSRSTFSVAKSPYYNSKVTVLNNIEVYKQYALEVLTNKSQDSSSAWDSAFTRYARPSKDLFGQKAMYTAMASHMAELLDELVSGLQNNYYACDSECDISDESRAFAPMQYQNVYVFSYSDSDFYDVMQVSARNFKVFKTSRLHFFPVLATSCLLFTDFDVDYPLDYDLSFFIKRLLKVSCDELSYVDSLALARNTRKGILQASNWFAAVLNGATLFLYSGLTDTELRRQLLPLFAYVANYEGKKLFADSVPSLIIHGKHSYMGYNLPIVAETNPCYLKSDGFFSQREKTLTQCHEEEILSHMCSDTRRNIQANTAGSNPLFTYRGSLILKLDVSDINFSPLSLDYDALSYMRIYHQDNLTRRYFLDPYAQILLFENIGSETRVKDPLDSNSTESYHLFKHSFLTEVIGLRSVMTVNNELQYIPQSVYIYAGVVDKFIRRQMGIFGYIRVGIKDDSDNNIGFDMRISEAMFAYRRYRVPQGNTCTMAELRKMYAFNSVVTSPPSYAHISASPNKLLLSPSHSVLEMDCIPFNGTKVCFQSRAFDQYINVTKFSNKLALTYLEAIVKKTFVTTKTSLSTECIPTPSSLKAYFEDKTIFPNLKAEYNYPSNIFIPTYAIFLAEFERLQDLMSSILVDSNLIALITISKFRNLLEDAINGYLSGTSTYDDILRTLDNFTVSPFYPDSSINMDNDEMILNYTAVLNASGSHLIMDNILRVYPDYANSGDSSLPYRNGCYLAADLLARILSDSQIMTQEFATCAYANQTSTYVNLSSQTGYETTKLYCLQRPKYFLDPTTEVVNWLAATSVKFAPTSTPAPIKNFGLYSPLLVSYILNIIPEVFRTRRLDGIFHLLTNQQNLPNTVIPDLSYFSEPLLERKNLYRNDAEHHQSFHDYDDLDTDDDFSGEDITKTLYESVSTSRGTIQRVYYTGIYENDIKNVYVDVQAINQNILRYAMHIDKHPLVNIMNSLALPVFMRIYPPLDESAEFITKPRPLDPTISNSPSTYDYLLKILSYQLNTITSSLTGRLHPNFMYNPLNLADSEDWDYGYQPLQNYVQGNPIDEYSHLLYFASFPIYASPQSRIDGTKALAGVYTIEYNISIDTLDSMHSFGVLPSMILPSSTLRSTPSTSLVDLRIPVFYALLNNMGDFVLSRSTNATLSGMKSVLSSILDTLVEIEYFVVRKVPISNERYTNVLEYNNNFWINIKYKEGNQLVTKRKFNVVMVADGVATQIFSSEAGIDSIAYEQSSISDRLIVLDLASTCIKRGTAIIRNLVTVDLMSIAVFNIEYYPVRACTRIPSTNAYTDGINKFNTSIYSHLSIEEDPTIWKPSITYLTGYPPGAHMRLLLQLFGQALHTYISSAETLWVVIIIVFIILGAIITKIYRTIVSKKGAVSLPKCPKKKDKHLIPDKPHSTDLHMEANAPVTESDASYLSLSYQYQYEMPSVSKTKSLTFLSQRENQLKENLIELQPESSVTICSDVFSTQQICTDTAYDSGILGMSSVTGLLNFLRRPLKQPATPSSFPLKQLPSKSKVIKKQLALSSKKPLRQDSASRPHKHATQDTSIMATTSSPLATDNQPLLNQGVMNSTLILDRSVSLSSYINNSDVRRFTRPSPSESPLLKRVPRNWFSKMMSKGMYLTFTSLFEVLQSIPTSHKSLHNQFIPLDEHPGSHINVRKLKRWTRAFEFLKSALETKNIRLRDDITPFNFHKIHTRHKLNILFALQQLYPPCLKKMQAESRSTTKLLSSYAFSERTQDSISLISFTKQLSKPSSRFFEQASLFRIIFAQLASRNFANKLPEVRTGLSLLDTVQLLVDPATTNIQFSESSSETFSSSDQSAFSFSSSAMSFRSTIESVRMFSKRQRYHNRPAGKCTGYVNTIIRTFMPLQPCLTTRKFDIMDETSSEPDKHYDCHYDCQSSSLTTEYSAETDAYLPYHSCISSKGSRIKSRNLFKSAIKQPLGLLSNPLQTRNTGELEEVEKADSVTRWSSPIVKEVAAQKPTLPCVGNVLIRNGVVLIKKSMSESNLTQLESRSNPFISKAFKKVVLTSCFDTECYQSTSTISKNVCVKDAILTAYLDNLNAALIELFDNPFNYKKFLDYGYEYHGIVRYADPFLSKISPEFINISDRSHILRTNPDVTITEPSESSTSLMSSSISSPIGLLNQTARSLSPKLKLKASSPLLYKHESPLNTDLKINPLIPSSVRWASNTPYIPPYTIFAKENLNFNAVKLRAKYARKLMNYNTAFSTMLAKEGIDDSVSLFTPLKDKDVYKLVQLTKLRPAHSVPINLEDISEDNKLFEEIAYRKLGILQKRSSNYRANVIAKYLFYRECDFYVYRRFYSPRIKRTVSYLFWKYYLRTQIQSLHTTPFFPRSLGINRESHVEQMTIADIFYSPRLGFSQSLSSMQLVNRRYNRPLSPAFSGAESDASDNHLSKMSLIVAAIKEIKSTSTGVLFAEDSVYLHHILVIRALYTKKIAECFYTPLSIASLAGLALPQSAYISLSSDVTVQFPVYALLERFYSAAVVPELSIWNLKEAGAETFSVCDSAAYGQFMIARKRAQTRTSILYALLDRNLFYKTQPEYAVRKSFDEHNDFESLSEISLEPETGIIIPRIVDGLVDDSDDRSNDLNVVEHQYDYYLSNSPGYEIDIDDLFNYTSHNDNTELLPILPPQGLDAPQSLGILPPQGLEAPQSLGILPPQGLDAPQSLGILPPQGLEAPQSLGILPPQGLEAPQSLGILPPQGLEAPQSLGILPPQGLEASQTTQSPNSSPNLTLQNKNLVVYPVTPSLDCVAIANNKPSSSLASCLMKDSTLATTLTETDHTSTDMFKSTNRFCTYDSKQVVYHKINLPLGKNLTNDLFIEVAPGKDALLSNRTETGCIPPPEDIEVIIPDIRYKLRLKTNYDSYLNGSILASKIALHYQIPWLVPRRQKNNQHKAQSMPLQNPVNLCLISEWKDKALLINSSNSNPFFGDSTLASTSVSYGVGSGTNAITPVSLNFPAPSVMDAMHSKQKQGGINSVHTQPALSNSIQSRSTATTKSCIVPCPGLQYLCKLPNSQIWNLSPSTGMTSATLFKSFSPELADFDATPIMTLVFDLYNFRKSCLRLRSLFSDSPLIVDLSERKTYILNVDRSSPRIPIKISDLVCHNPIELAVHNIRLSLTSLNFLYMKAMYLELGSTLFFRTIASMTIDDVLRNALESTYKSLPWYNSKTNLQATKNNMVAHAPITLDCHKTGMPPWLPSPDLTTKQHIQLLYNFFIRQNNLTFVPFMRDFVTWNEWGLNYNEKGYIRVDFRDVHTNTIRDLMLQLIWLEPYY</sequence>
<dbReference type="EMBL" id="AHHH01000074">
    <property type="protein sequence ID" value="ESU42681.1"/>
    <property type="molecule type" value="Genomic_DNA"/>
</dbReference>
<evidence type="ECO:0000256" key="2">
    <source>
        <dbReference type="SAM" id="SignalP"/>
    </source>
</evidence>
<comment type="caution">
    <text evidence="3">The sequence shown here is derived from an EMBL/GenBank/DDBJ whole genome shotgun (WGS) entry which is preliminary data.</text>
</comment>
<dbReference type="OrthoDB" id="10255475at2759"/>
<proteinExistence type="predicted"/>
<protein>
    <submittedName>
        <fullName evidence="3">Uncharacterized protein</fullName>
    </submittedName>
</protein>
<reference evidence="4" key="1">
    <citation type="submission" date="2012-02" db="EMBL/GenBank/DDBJ databases">
        <title>Genome sequencing of Giardia lamblia Genotypes A2 and B isolates (DH and GS) and comparative analysis with the genomes of Genotypes A1 and E (WB and Pig).</title>
        <authorList>
            <person name="Adam R."/>
            <person name="Dahlstrom E."/>
            <person name="Martens C."/>
            <person name="Bruno D."/>
            <person name="Barbian K."/>
            <person name="Porcella S.F."/>
            <person name="Nash T."/>
        </authorList>
    </citation>
    <scope>NUCLEOTIDE SEQUENCE</scope>
    <source>
        <strain evidence="4">GS</strain>
    </source>
</reference>
<evidence type="ECO:0000313" key="4">
    <source>
        <dbReference type="Proteomes" id="UP000018040"/>
    </source>
</evidence>
<organism evidence="3 4">
    <name type="scientific">Giardia intestinalis</name>
    <name type="common">Giardia lamblia</name>
    <dbReference type="NCBI Taxonomy" id="5741"/>
    <lineage>
        <taxon>Eukaryota</taxon>
        <taxon>Metamonada</taxon>
        <taxon>Diplomonadida</taxon>
        <taxon>Hexamitidae</taxon>
        <taxon>Giardiinae</taxon>
        <taxon>Giardia</taxon>
    </lineage>
</organism>
<dbReference type="VEuPathDB" id="GiardiaDB:DHA2_152819"/>
<dbReference type="Proteomes" id="UP000018040">
    <property type="component" value="Unassembled WGS sequence"/>
</dbReference>
<keyword evidence="2" id="KW-0732">Signal</keyword>
<reference evidence="3 4" key="2">
    <citation type="journal article" date="2013" name="Genome Biol. Evol.">
        <title>Genome sequencing of Giardia lamblia genotypes A2 and B isolates (DH and GS) and comparative analysis with the genomes of genotypes A1 and E (WB and Pig).</title>
        <authorList>
            <person name="Adam R.D."/>
            <person name="Dahlstrom E.W."/>
            <person name="Martens C.A."/>
            <person name="Bruno D.P."/>
            <person name="Barbian K.D."/>
            <person name="Ricklefs S.M."/>
            <person name="Hernandez M.M."/>
            <person name="Narla N.P."/>
            <person name="Patel R.B."/>
            <person name="Porcella S.F."/>
            <person name="Nash T.E."/>
        </authorList>
    </citation>
    <scope>NUCLEOTIDE SEQUENCE [LARGE SCALE GENOMIC DNA]</scope>
    <source>
        <strain evidence="3 4">GS</strain>
    </source>
</reference>
<accession>V6TVE6</accession>
<feature type="chain" id="PRO_5004751958" evidence="2">
    <location>
        <begin position="19"/>
        <end position="3800"/>
    </location>
</feature>
<dbReference type="VEuPathDB" id="GiardiaDB:QR46_2901"/>
<gene>
    <name evidence="3" type="ORF">GSB_152288</name>
</gene>